<name>A0A8B7S1R8_HIPAR</name>
<dbReference type="KEGG" id="hai:109387653"/>
<keyword evidence="1" id="KW-0732">Signal</keyword>
<evidence type="ECO:0000313" key="3">
    <source>
        <dbReference type="RefSeq" id="XP_019507277.1"/>
    </source>
</evidence>
<evidence type="ECO:0000256" key="1">
    <source>
        <dbReference type="SAM" id="SignalP"/>
    </source>
</evidence>
<accession>A0A8B7S1R8</accession>
<proteinExistence type="predicted"/>
<protein>
    <submittedName>
        <fullName evidence="3">Beta-defensin 108A</fullName>
    </submittedName>
</protein>
<reference evidence="3" key="1">
    <citation type="submission" date="2025-08" db="UniProtKB">
        <authorList>
            <consortium name="RefSeq"/>
        </authorList>
    </citation>
    <scope>IDENTIFICATION</scope>
    <source>
        <tissue evidence="3">Muscle</tissue>
    </source>
</reference>
<sequence length="73" mass="8397">MRMAGLLFTILFFMSQVLPAMGKFKEMCEHPNGSCQKFFRETEIHIGKCLNGRRCCLPMGHRPQIKQSPPRKG</sequence>
<dbReference type="AlphaFoldDB" id="A0A8B7S1R8"/>
<dbReference type="GeneID" id="109387653"/>
<feature type="chain" id="PRO_5034146110" evidence="1">
    <location>
        <begin position="23"/>
        <end position="73"/>
    </location>
</feature>
<gene>
    <name evidence="3" type="primary">LOC109387653</name>
</gene>
<organism evidence="2 3">
    <name type="scientific">Hipposideros armiger</name>
    <name type="common">Great Himalayan leaf-nosed bat</name>
    <dbReference type="NCBI Taxonomy" id="186990"/>
    <lineage>
        <taxon>Eukaryota</taxon>
        <taxon>Metazoa</taxon>
        <taxon>Chordata</taxon>
        <taxon>Craniata</taxon>
        <taxon>Vertebrata</taxon>
        <taxon>Euteleostomi</taxon>
        <taxon>Mammalia</taxon>
        <taxon>Eutheria</taxon>
        <taxon>Laurasiatheria</taxon>
        <taxon>Chiroptera</taxon>
        <taxon>Yinpterochiroptera</taxon>
        <taxon>Rhinolophoidea</taxon>
        <taxon>Hipposideridae</taxon>
        <taxon>Hipposideros</taxon>
    </lineage>
</organism>
<dbReference type="Proteomes" id="UP000694851">
    <property type="component" value="Unplaced"/>
</dbReference>
<dbReference type="OrthoDB" id="9832145at2759"/>
<keyword evidence="2" id="KW-1185">Reference proteome</keyword>
<evidence type="ECO:0000313" key="2">
    <source>
        <dbReference type="Proteomes" id="UP000694851"/>
    </source>
</evidence>
<feature type="signal peptide" evidence="1">
    <location>
        <begin position="1"/>
        <end position="22"/>
    </location>
</feature>
<dbReference type="RefSeq" id="XP_019507277.1">
    <property type="nucleotide sequence ID" value="XM_019651732.1"/>
</dbReference>